<protein>
    <submittedName>
        <fullName evidence="5">PH01B001G05.26 protein</fullName>
    </submittedName>
</protein>
<proteinExistence type="inferred from homology"/>
<dbReference type="Pfam" id="PF12854">
    <property type="entry name" value="PPR_1"/>
    <property type="match status" value="1"/>
</dbReference>
<sequence length="217" mass="24173">MTVTIVRNEEELGLVRRAQCRLLHLHCCRQQLPEHISGTSNTPPLENKMMKKVMVFLSSHGVPLTYVEDAGEWRFLQRLDGGLCCFDHEIKSKGISNSQTLIRDSAHRDGRQGEDIPRRQGCCGALPIRHYLHLAHERKGDALGALALLEGMEAKGCEPNERTYNTPLMGLCKNKKLDKAIAVYKSVVGAGMKLETPAYAHESMDRALCRAGRVPDA</sequence>
<dbReference type="Gene3D" id="1.25.40.10">
    <property type="entry name" value="Tetratricopeptide repeat domain"/>
    <property type="match status" value="1"/>
</dbReference>
<reference evidence="5" key="1">
    <citation type="submission" date="2012-05" db="EMBL/GenBank/DDBJ databases">
        <authorList>
            <person name="Han B."/>
            <person name="Lu Y."/>
            <person name="Feng Q."/>
            <person name="Zhao Q."/>
            <person name="Lu T.T."/>
            <person name="Li Y."/>
            <person name="Liu K.Y."/>
            <person name="Huang X.H."/>
            <person name="Fan D.L."/>
            <person name="Weng Q.J."/>
            <person name="Zhang L."/>
            <person name="Lu Y.Q."/>
            <person name="Guo Y.L."/>
            <person name="Li W.J."/>
            <person name="Zhou C.C."/>
            <person name="Lu H.Y."/>
            <person name="Huang T."/>
            <person name="Zhu C.R."/>
            <person name="Zhao Y."/>
            <person name="Hu T."/>
            <person name="Yao N."/>
        </authorList>
    </citation>
    <scope>NUCLEOTIDE SEQUENCE</scope>
</reference>
<dbReference type="PANTHER" id="PTHR47939">
    <property type="entry name" value="MEMBRANE-ASSOCIATED SALT-INDUCIBLE PROTEIN-LIKE"/>
    <property type="match status" value="1"/>
</dbReference>
<keyword evidence="3" id="KW-0809">Transit peptide</keyword>
<accession>L0P3N6</accession>
<feature type="repeat" description="PPR" evidence="4">
    <location>
        <begin position="160"/>
        <end position="194"/>
    </location>
</feature>
<evidence type="ECO:0000256" key="4">
    <source>
        <dbReference type="PROSITE-ProRule" id="PRU00708"/>
    </source>
</evidence>
<dbReference type="InterPro" id="IPR050667">
    <property type="entry name" value="PPR-containing_protein"/>
</dbReference>
<comment type="similarity">
    <text evidence="1">Belongs to the PPR family. P subfamily.</text>
</comment>
<evidence type="ECO:0000256" key="1">
    <source>
        <dbReference type="ARBA" id="ARBA00007626"/>
    </source>
</evidence>
<dbReference type="InterPro" id="IPR002885">
    <property type="entry name" value="PPR_rpt"/>
</dbReference>
<dbReference type="NCBIfam" id="TIGR00756">
    <property type="entry name" value="PPR"/>
    <property type="match status" value="1"/>
</dbReference>
<evidence type="ECO:0000256" key="3">
    <source>
        <dbReference type="ARBA" id="ARBA00022946"/>
    </source>
</evidence>
<keyword evidence="2" id="KW-0677">Repeat</keyword>
<dbReference type="InterPro" id="IPR011990">
    <property type="entry name" value="TPR-like_helical_dom_sf"/>
</dbReference>
<dbReference type="AlphaFoldDB" id="L0P3N6"/>
<evidence type="ECO:0000313" key="5">
    <source>
        <dbReference type="EMBL" id="CCI55303.1"/>
    </source>
</evidence>
<dbReference type="EMBL" id="FO203436">
    <property type="protein sequence ID" value="CCI55303.1"/>
    <property type="molecule type" value="Genomic_DNA"/>
</dbReference>
<evidence type="ECO:0000256" key="2">
    <source>
        <dbReference type="ARBA" id="ARBA00022737"/>
    </source>
</evidence>
<dbReference type="PANTHER" id="PTHR47939:SF13">
    <property type="entry name" value="OS03G0201400 PROTEIN"/>
    <property type="match status" value="1"/>
</dbReference>
<dbReference type="PROSITE" id="PS51375">
    <property type="entry name" value="PPR"/>
    <property type="match status" value="1"/>
</dbReference>
<name>L0P3N6_PHYED</name>
<organism evidence="5">
    <name type="scientific">Phyllostachys edulis</name>
    <name type="common">Tortoise shell bamboo</name>
    <name type="synonym">Bambusa edulis</name>
    <dbReference type="NCBI Taxonomy" id="38705"/>
    <lineage>
        <taxon>Eukaryota</taxon>
        <taxon>Viridiplantae</taxon>
        <taxon>Streptophyta</taxon>
        <taxon>Embryophyta</taxon>
        <taxon>Tracheophyta</taxon>
        <taxon>Spermatophyta</taxon>
        <taxon>Magnoliopsida</taxon>
        <taxon>Liliopsida</taxon>
        <taxon>Poales</taxon>
        <taxon>Poaceae</taxon>
        <taxon>BOP clade</taxon>
        <taxon>Bambusoideae</taxon>
        <taxon>Arundinarodae</taxon>
        <taxon>Arundinarieae</taxon>
        <taxon>Arundinariinae</taxon>
        <taxon>Phyllostachys</taxon>
    </lineage>
</organism>
<gene>
    <name evidence="5" type="primary">PH01B001G05.26</name>
</gene>